<dbReference type="AlphaFoldDB" id="A0A4S4K5Y3"/>
<dbReference type="Proteomes" id="UP000309038">
    <property type="component" value="Unassembled WGS sequence"/>
</dbReference>
<sequence length="156" mass="17487">MQHYTAYLHVRDPSEINANPQNNALSELPDVHESDDRTCFGAQAAFIRLPWSSMQSRALGGKFKYIFSLLPGQKLFMKEYQRMKSMLSKSILMVLGVAMIVSGTPVPQDGTPEVSYATFTGTKVYNTIVSYSPWLTEATSVFTWVQTRTIEPTPTP</sequence>
<comment type="caution">
    <text evidence="1">The sequence shown here is derived from an EMBL/GenBank/DDBJ whole genome shotgun (WGS) entry which is preliminary data.</text>
</comment>
<evidence type="ECO:0000313" key="2">
    <source>
        <dbReference type="Proteomes" id="UP000309038"/>
    </source>
</evidence>
<gene>
    <name evidence="1" type="ORF">EW026_g8008</name>
</gene>
<proteinExistence type="predicted"/>
<evidence type="ECO:0000313" key="1">
    <source>
        <dbReference type="EMBL" id="THG93151.1"/>
    </source>
</evidence>
<name>A0A4S4K5Y3_9APHY</name>
<protein>
    <submittedName>
        <fullName evidence="1">Uncharacterized protein</fullName>
    </submittedName>
</protein>
<dbReference type="EMBL" id="SGPJ01000756">
    <property type="protein sequence ID" value="THG93151.1"/>
    <property type="molecule type" value="Genomic_DNA"/>
</dbReference>
<organism evidence="1 2">
    <name type="scientific">Hermanssonia centrifuga</name>
    <dbReference type="NCBI Taxonomy" id="98765"/>
    <lineage>
        <taxon>Eukaryota</taxon>
        <taxon>Fungi</taxon>
        <taxon>Dikarya</taxon>
        <taxon>Basidiomycota</taxon>
        <taxon>Agaricomycotina</taxon>
        <taxon>Agaricomycetes</taxon>
        <taxon>Polyporales</taxon>
        <taxon>Meruliaceae</taxon>
        <taxon>Hermanssonia</taxon>
    </lineage>
</organism>
<reference evidence="1 2" key="1">
    <citation type="submission" date="2019-02" db="EMBL/GenBank/DDBJ databases">
        <title>Genome sequencing of the rare red list fungi Phlebia centrifuga.</title>
        <authorList>
            <person name="Buettner E."/>
            <person name="Kellner H."/>
        </authorList>
    </citation>
    <scope>NUCLEOTIDE SEQUENCE [LARGE SCALE GENOMIC DNA]</scope>
    <source>
        <strain evidence="1 2">DSM 108282</strain>
    </source>
</reference>
<keyword evidence="2" id="KW-1185">Reference proteome</keyword>
<accession>A0A4S4K5Y3</accession>